<accession>K9UN36</accession>
<dbReference type="EMBL" id="CP003600">
    <property type="protein sequence ID" value="AFY96225.1"/>
    <property type="molecule type" value="Genomic_DNA"/>
</dbReference>
<sequence>MLLKFRIDRSLSDQYSLNATELSSQLSNLADVLYILLTIRYLYFLLQSLKPNPQAAFAKIVVRDGARE</sequence>
<evidence type="ECO:0000313" key="2">
    <source>
        <dbReference type="Proteomes" id="UP000010366"/>
    </source>
</evidence>
<dbReference type="Proteomes" id="UP000010366">
    <property type="component" value="Chromosome"/>
</dbReference>
<organism evidence="1 2">
    <name type="scientific">Chamaesiphon minutus (strain ATCC 27169 / PCC 6605)</name>
    <dbReference type="NCBI Taxonomy" id="1173020"/>
    <lineage>
        <taxon>Bacteria</taxon>
        <taxon>Bacillati</taxon>
        <taxon>Cyanobacteriota</taxon>
        <taxon>Cyanophyceae</taxon>
        <taxon>Gomontiellales</taxon>
        <taxon>Chamaesiphonaceae</taxon>
        <taxon>Chamaesiphon</taxon>
    </lineage>
</organism>
<dbReference type="HOGENOM" id="CLU_2786303_0_0_3"/>
<name>K9UN36_CHAP6</name>
<protein>
    <submittedName>
        <fullName evidence="1">Uncharacterized protein</fullName>
    </submittedName>
</protein>
<dbReference type="KEGG" id="cmp:Cha6605_5338"/>
<keyword evidence="2" id="KW-1185">Reference proteome</keyword>
<gene>
    <name evidence="1" type="ORF">Cha6605_5338</name>
</gene>
<evidence type="ECO:0000313" key="1">
    <source>
        <dbReference type="EMBL" id="AFY96225.1"/>
    </source>
</evidence>
<dbReference type="AlphaFoldDB" id="K9UN36"/>
<reference evidence="1 2" key="1">
    <citation type="submission" date="2012-05" db="EMBL/GenBank/DDBJ databases">
        <title>Finished chromosome of genome of Chamaesiphon sp. PCC 6605.</title>
        <authorList>
            <consortium name="US DOE Joint Genome Institute"/>
            <person name="Gugger M."/>
            <person name="Coursin T."/>
            <person name="Rippka R."/>
            <person name="Tandeau De Marsac N."/>
            <person name="Huntemann M."/>
            <person name="Wei C.-L."/>
            <person name="Han J."/>
            <person name="Detter J.C."/>
            <person name="Han C."/>
            <person name="Tapia R."/>
            <person name="Chen A."/>
            <person name="Kyrpides N."/>
            <person name="Mavromatis K."/>
            <person name="Markowitz V."/>
            <person name="Szeto E."/>
            <person name="Ivanova N."/>
            <person name="Pagani I."/>
            <person name="Pati A."/>
            <person name="Goodwin L."/>
            <person name="Nordberg H.P."/>
            <person name="Cantor M.N."/>
            <person name="Hua S.X."/>
            <person name="Woyke T."/>
            <person name="Kerfeld C.A."/>
        </authorList>
    </citation>
    <scope>NUCLEOTIDE SEQUENCE [LARGE SCALE GENOMIC DNA]</scope>
    <source>
        <strain evidence="2">ATCC 27169 / PCC 6605</strain>
    </source>
</reference>
<proteinExistence type="predicted"/>